<sequence>MLKNYFKIAWRNIVNNKVYSFINIGGLAVGMAVAMLIGLWMWDELSFNKGFANYDRIAQVMQHQTFNGEVGTQGALPFPIGAELRKSYGSDFRYVVMGTWINGHILSAGDNKFSKNGAYMEPQASELLTLTMKKGTRSGLTDPNSIMLSESAATAYFGATDPIGKVMRIDNKFDVKVTGVYTDLPFNSSFKELNFIAPWDLYFNDENWPEKITNPWRANMYVAYAQVADNVDMEQLSAKIRDVKLRNVHKEEAVFKPAVFLHPMRKWHLYSGWKNGVNTGGRIDYVWLFGIISVFVLLLACINFMNLSTARSEKRAREVGIRKAVGSMRGQLINQFFSESLLVVAIAFVLSVLLVQLMLPAFNQIADKQLSILWASPLFWLCGLGFSLLTGGVAGSYPAFYLSSFQPIKVLKGTFRVGRFAALPRKVLVVVQFTVSVTLIIGTLIVFRQIQYAKNRPLGYNQNGLITVPTTTGELAGHYEAVRAELLATGTVAEASQSSSPTTGVWVINNGYEWPGKDASVQGNFGTIAVSHDFGKTVGWQFKAGRDFSRQFATDTLGMVLNAAAATFMGLKDPVGTVVKADGKPYKVIGVINDMVMDSPYNPAMRTVFMLDYTWANLFTIRIAPSASPSVALPKIEAVFRKYAPSAPFNYRFVDQEYNQKFGDEERIGKLATVFAMLAIFISCLGLFGLASFVAEQRTKEIGVRKVLGATVLNLWGLLSKDFLLLVFVAFAIATPIAHYSLSRWLLKYDYHTDISWWIFVASGAGALAITLLTVSYQSIKAALMNPVKSLRAE</sequence>
<dbReference type="PANTHER" id="PTHR30572:SF4">
    <property type="entry name" value="ABC TRANSPORTER PERMEASE YTRF"/>
    <property type="match status" value="1"/>
</dbReference>
<comment type="caution">
    <text evidence="10">The sequence shown here is derived from an EMBL/GenBank/DDBJ whole genome shotgun (WGS) entry which is preliminary data.</text>
</comment>
<dbReference type="Pfam" id="PF12704">
    <property type="entry name" value="MacB_PCD"/>
    <property type="match status" value="2"/>
</dbReference>
<accession>A0ABS3JE13</accession>
<keyword evidence="3 7" id="KW-0812">Transmembrane</keyword>
<feature type="transmembrane region" description="Helical" evidence="7">
    <location>
        <begin position="378"/>
        <end position="402"/>
    </location>
</feature>
<feature type="transmembrane region" description="Helical" evidence="7">
    <location>
        <begin position="755"/>
        <end position="775"/>
    </location>
</feature>
<name>A0ABS3JE13_9BACT</name>
<comment type="subcellular location">
    <subcellularLocation>
        <location evidence="1">Cell membrane</location>
        <topology evidence="1">Multi-pass membrane protein</topology>
    </subcellularLocation>
</comment>
<keyword evidence="4 7" id="KW-1133">Transmembrane helix</keyword>
<evidence type="ECO:0000259" key="9">
    <source>
        <dbReference type="Pfam" id="PF12704"/>
    </source>
</evidence>
<feature type="transmembrane region" description="Helical" evidence="7">
    <location>
        <begin position="423"/>
        <end position="447"/>
    </location>
</feature>
<dbReference type="InterPro" id="IPR050250">
    <property type="entry name" value="Macrolide_Exporter_MacB"/>
</dbReference>
<evidence type="ECO:0000313" key="11">
    <source>
        <dbReference type="Proteomes" id="UP000664628"/>
    </source>
</evidence>
<dbReference type="Pfam" id="PF02687">
    <property type="entry name" value="FtsX"/>
    <property type="match status" value="2"/>
</dbReference>
<reference evidence="10 11" key="1">
    <citation type="submission" date="2021-03" db="EMBL/GenBank/DDBJ databases">
        <title>Fibrella sp. HMF5405 genome sequencing and assembly.</title>
        <authorList>
            <person name="Kang H."/>
            <person name="Kim H."/>
            <person name="Bae S."/>
            <person name="Joh K."/>
        </authorList>
    </citation>
    <scope>NUCLEOTIDE SEQUENCE [LARGE SCALE GENOMIC DNA]</scope>
    <source>
        <strain evidence="10 11">HMF5405</strain>
    </source>
</reference>
<evidence type="ECO:0000256" key="5">
    <source>
        <dbReference type="ARBA" id="ARBA00023136"/>
    </source>
</evidence>
<comment type="similarity">
    <text evidence="6">Belongs to the ABC-4 integral membrane protein family.</text>
</comment>
<proteinExistence type="inferred from homology"/>
<evidence type="ECO:0000256" key="6">
    <source>
        <dbReference type="ARBA" id="ARBA00038076"/>
    </source>
</evidence>
<evidence type="ECO:0000256" key="7">
    <source>
        <dbReference type="SAM" id="Phobius"/>
    </source>
</evidence>
<feature type="domain" description="ABC3 transporter permease C-terminal" evidence="8">
    <location>
        <begin position="291"/>
        <end position="407"/>
    </location>
</feature>
<dbReference type="PANTHER" id="PTHR30572">
    <property type="entry name" value="MEMBRANE COMPONENT OF TRANSPORTER-RELATED"/>
    <property type="match status" value="1"/>
</dbReference>
<dbReference type="EMBL" id="JAFMYW010000002">
    <property type="protein sequence ID" value="MBO0948232.1"/>
    <property type="molecule type" value="Genomic_DNA"/>
</dbReference>
<evidence type="ECO:0000256" key="4">
    <source>
        <dbReference type="ARBA" id="ARBA00022989"/>
    </source>
</evidence>
<feature type="transmembrane region" description="Helical" evidence="7">
    <location>
        <begin position="707"/>
        <end position="735"/>
    </location>
</feature>
<feature type="domain" description="MacB-like periplasmic core" evidence="9">
    <location>
        <begin position="434"/>
        <end position="637"/>
    </location>
</feature>
<feature type="transmembrane region" description="Helical" evidence="7">
    <location>
        <begin position="21"/>
        <end position="42"/>
    </location>
</feature>
<evidence type="ECO:0000259" key="8">
    <source>
        <dbReference type="Pfam" id="PF02687"/>
    </source>
</evidence>
<evidence type="ECO:0000256" key="1">
    <source>
        <dbReference type="ARBA" id="ARBA00004651"/>
    </source>
</evidence>
<feature type="transmembrane region" description="Helical" evidence="7">
    <location>
        <begin position="336"/>
        <end position="358"/>
    </location>
</feature>
<evidence type="ECO:0000256" key="3">
    <source>
        <dbReference type="ARBA" id="ARBA00022692"/>
    </source>
</evidence>
<dbReference type="RefSeq" id="WP_207328209.1">
    <property type="nucleotide sequence ID" value="NZ_JAFMYW010000002.1"/>
</dbReference>
<protein>
    <submittedName>
        <fullName evidence="10">ABC transporter permease</fullName>
    </submittedName>
</protein>
<feature type="transmembrane region" description="Helical" evidence="7">
    <location>
        <begin position="671"/>
        <end position="695"/>
    </location>
</feature>
<evidence type="ECO:0000313" key="10">
    <source>
        <dbReference type="EMBL" id="MBO0948232.1"/>
    </source>
</evidence>
<keyword evidence="5 7" id="KW-0472">Membrane</keyword>
<dbReference type="InterPro" id="IPR025857">
    <property type="entry name" value="MacB_PCD"/>
</dbReference>
<feature type="domain" description="MacB-like periplasmic core" evidence="9">
    <location>
        <begin position="20"/>
        <end position="242"/>
    </location>
</feature>
<dbReference type="Proteomes" id="UP000664628">
    <property type="component" value="Unassembled WGS sequence"/>
</dbReference>
<dbReference type="InterPro" id="IPR003838">
    <property type="entry name" value="ABC3_permease_C"/>
</dbReference>
<feature type="transmembrane region" description="Helical" evidence="7">
    <location>
        <begin position="285"/>
        <end position="307"/>
    </location>
</feature>
<keyword evidence="11" id="KW-1185">Reference proteome</keyword>
<evidence type="ECO:0000256" key="2">
    <source>
        <dbReference type="ARBA" id="ARBA00022475"/>
    </source>
</evidence>
<feature type="domain" description="ABC3 transporter permease C-terminal" evidence="8">
    <location>
        <begin position="674"/>
        <end position="787"/>
    </location>
</feature>
<gene>
    <name evidence="10" type="ORF">J2I46_06545</name>
</gene>
<organism evidence="10 11">
    <name type="scientific">Fibrella forsythiae</name>
    <dbReference type="NCBI Taxonomy" id="2817061"/>
    <lineage>
        <taxon>Bacteria</taxon>
        <taxon>Pseudomonadati</taxon>
        <taxon>Bacteroidota</taxon>
        <taxon>Cytophagia</taxon>
        <taxon>Cytophagales</taxon>
        <taxon>Spirosomataceae</taxon>
        <taxon>Fibrella</taxon>
    </lineage>
</organism>
<keyword evidence="2" id="KW-1003">Cell membrane</keyword>